<dbReference type="SUPFAM" id="SSF56281">
    <property type="entry name" value="Metallo-hydrolase/oxidoreductase"/>
    <property type="match status" value="1"/>
</dbReference>
<evidence type="ECO:0000256" key="3">
    <source>
        <dbReference type="ARBA" id="ARBA00022692"/>
    </source>
</evidence>
<feature type="domain" description="ComEC/Rec2-related protein" evidence="7">
    <location>
        <begin position="226"/>
        <end position="478"/>
    </location>
</feature>
<proteinExistence type="predicted"/>
<keyword evidence="2" id="KW-1003">Cell membrane</keyword>
<comment type="caution">
    <text evidence="8">The sequence shown here is derived from an EMBL/GenBank/DDBJ whole genome shotgun (WGS) entry which is preliminary data.</text>
</comment>
<dbReference type="Pfam" id="PF03772">
    <property type="entry name" value="Competence"/>
    <property type="match status" value="1"/>
</dbReference>
<evidence type="ECO:0000256" key="6">
    <source>
        <dbReference type="SAM" id="Phobius"/>
    </source>
</evidence>
<dbReference type="EMBL" id="JACHFD010000015">
    <property type="protein sequence ID" value="MBB5352732.1"/>
    <property type="molecule type" value="Genomic_DNA"/>
</dbReference>
<keyword evidence="5 6" id="KW-0472">Membrane</keyword>
<feature type="transmembrane region" description="Helical" evidence="6">
    <location>
        <begin position="412"/>
        <end position="438"/>
    </location>
</feature>
<dbReference type="InterPro" id="IPR004477">
    <property type="entry name" value="ComEC_N"/>
</dbReference>
<name>A0A840V420_9BACT</name>
<dbReference type="InterPro" id="IPR052159">
    <property type="entry name" value="Competence_DNA_uptake"/>
</dbReference>
<evidence type="ECO:0000256" key="4">
    <source>
        <dbReference type="ARBA" id="ARBA00022989"/>
    </source>
</evidence>
<dbReference type="PANTHER" id="PTHR30619">
    <property type="entry name" value="DNA INTERNALIZATION/COMPETENCE PROTEIN COMEC/REC2"/>
    <property type="match status" value="1"/>
</dbReference>
<dbReference type="Proteomes" id="UP000557717">
    <property type="component" value="Unassembled WGS sequence"/>
</dbReference>
<protein>
    <submittedName>
        <fullName evidence="8">ComEC/Rec2-related protein</fullName>
    </submittedName>
</protein>
<evidence type="ECO:0000256" key="2">
    <source>
        <dbReference type="ARBA" id="ARBA00022475"/>
    </source>
</evidence>
<evidence type="ECO:0000259" key="7">
    <source>
        <dbReference type="Pfam" id="PF03772"/>
    </source>
</evidence>
<keyword evidence="9" id="KW-1185">Reference proteome</keyword>
<dbReference type="Gene3D" id="3.60.15.10">
    <property type="entry name" value="Ribonuclease Z/Hydroxyacylglutathione hydrolase-like"/>
    <property type="match status" value="1"/>
</dbReference>
<keyword evidence="4 6" id="KW-1133">Transmembrane helix</keyword>
<evidence type="ECO:0000313" key="9">
    <source>
        <dbReference type="Proteomes" id="UP000557717"/>
    </source>
</evidence>
<feature type="transmembrane region" description="Helical" evidence="6">
    <location>
        <begin position="381"/>
        <end position="406"/>
    </location>
</feature>
<evidence type="ECO:0000256" key="1">
    <source>
        <dbReference type="ARBA" id="ARBA00004651"/>
    </source>
</evidence>
<dbReference type="PANTHER" id="PTHR30619:SF7">
    <property type="entry name" value="BETA-LACTAMASE DOMAIN PROTEIN"/>
    <property type="match status" value="1"/>
</dbReference>
<keyword evidence="3 6" id="KW-0812">Transmembrane</keyword>
<dbReference type="GO" id="GO:0005886">
    <property type="term" value="C:plasma membrane"/>
    <property type="evidence" value="ECO:0007669"/>
    <property type="project" value="UniProtKB-SubCell"/>
</dbReference>
<evidence type="ECO:0000256" key="5">
    <source>
        <dbReference type="ARBA" id="ARBA00023136"/>
    </source>
</evidence>
<feature type="transmembrane region" description="Helical" evidence="6">
    <location>
        <begin position="234"/>
        <end position="254"/>
    </location>
</feature>
<organism evidence="8 9">
    <name type="scientific">Haloferula luteola</name>
    <dbReference type="NCBI Taxonomy" id="595692"/>
    <lineage>
        <taxon>Bacteria</taxon>
        <taxon>Pseudomonadati</taxon>
        <taxon>Verrucomicrobiota</taxon>
        <taxon>Verrucomicrobiia</taxon>
        <taxon>Verrucomicrobiales</taxon>
        <taxon>Verrucomicrobiaceae</taxon>
        <taxon>Haloferula</taxon>
    </lineage>
</organism>
<evidence type="ECO:0000313" key="8">
    <source>
        <dbReference type="EMBL" id="MBB5352732.1"/>
    </source>
</evidence>
<dbReference type="AlphaFoldDB" id="A0A840V420"/>
<feature type="transmembrane region" description="Helical" evidence="6">
    <location>
        <begin position="260"/>
        <end position="279"/>
    </location>
</feature>
<dbReference type="InterPro" id="IPR036866">
    <property type="entry name" value="RibonucZ/Hydroxyglut_hydro"/>
</dbReference>
<gene>
    <name evidence="8" type="ORF">HNR46_002980</name>
</gene>
<feature type="transmembrane region" description="Helical" evidence="6">
    <location>
        <begin position="40"/>
        <end position="68"/>
    </location>
</feature>
<sequence length="741" mass="80605">MNSRLRRWVERRPLLWMAGTALAAVLVVDGNELVGGILAFGLVGALTIARVGQVLVASLVVALAAGVLHDRSLRERERALEWIGVSGMREMEVLEVPNRRGMSGWSSPGRDCGNGVKVWLEGVGRSPEKGAVVQGRGEFRRPRPPENPGGFDRAEWLFRQDMALVFRYTGPVVVVAAAPSESRLGQRIKAGFRQAVTRGLEPTSREAMVIRAVVLGELPRDEILIEPFRLTGTLHVFAVSGLHVAMVGLLGWGLLRFLGVPHRAALIPILVLVFGYAWVTGMKPPAVRAAWMAAVVMGAFAFRRRPDAGNALGLAALLVLLGNADRVFSVGVQLSFGVVLAILVLHRAMARCWAWIRREEPYLPRSLYGPLRERWLQWRRWLADGLAVSSSAWLGSAPLTAGYFGIVTPISVVASLGLSLVVLPLLGLALLSAAGGWIPGWSERLNQGSGWLAKVGLRVAEGAAALPGAYFEIPRDRPADEFLCVFDLGRDGAACWSGKSGGVMIDGASGYRFESQVLPAMRRMGMRPNGVVATHPDGRHIGGLIEAVDAFPVQQALLPVSRALGSTYRDWLKVTEDRGVRRVIGQIGVRYPVGEGAELEVLRVPDPRDWHRLADERVMPVRLIWRGWKILFVADQGWSGEQELMAAGVDLKADVIVAGRHLHDNSLGDDFLAATGAKIIIAGHEEFPKSERIPDDWRRACEGRGIAVFHQGACGAVIVTATEQRLTAKAWLGGRVETLER</sequence>
<accession>A0A840V420</accession>
<dbReference type="NCBIfam" id="TIGR00360">
    <property type="entry name" value="ComEC_N-term"/>
    <property type="match status" value="1"/>
</dbReference>
<reference evidence="8 9" key="1">
    <citation type="submission" date="2020-08" db="EMBL/GenBank/DDBJ databases">
        <title>Genomic Encyclopedia of Type Strains, Phase IV (KMG-IV): sequencing the most valuable type-strain genomes for metagenomic binning, comparative biology and taxonomic classification.</title>
        <authorList>
            <person name="Goeker M."/>
        </authorList>
    </citation>
    <scope>NUCLEOTIDE SEQUENCE [LARGE SCALE GENOMIC DNA]</scope>
    <source>
        <strain evidence="8 9">YC6886</strain>
    </source>
</reference>
<dbReference type="RefSeq" id="WP_184020016.1">
    <property type="nucleotide sequence ID" value="NZ_JACHFD010000015.1"/>
</dbReference>
<comment type="subcellular location">
    <subcellularLocation>
        <location evidence="1">Cell membrane</location>
        <topology evidence="1">Multi-pass membrane protein</topology>
    </subcellularLocation>
</comment>